<accession>A0AAP0DP14</accession>
<protein>
    <recommendedName>
        <fullName evidence="8">FLZ-type domain-containing protein</fullName>
    </recommendedName>
</protein>
<dbReference type="Proteomes" id="UP001408789">
    <property type="component" value="Unassembled WGS sequence"/>
</dbReference>
<keyword evidence="3" id="KW-0963">Cytoplasm</keyword>
<dbReference type="InterPro" id="IPR007650">
    <property type="entry name" value="Zf-FLZ_dom"/>
</dbReference>
<sequence length="102" mass="11845">MASTGCSNHHLQESILSIDTMSNEIPTSSVPVTINEFFKHCFTCKKYIGEMVDIFIYMDMAFCSNECRSKKMDKDNEEKPKNPINKKKRSRKDYTPERAIIQ</sequence>
<dbReference type="PANTHER" id="PTHR33059:SF103">
    <property type="entry name" value="ZF-FLZ DOMAIN-CONTAINING PROTEIN"/>
    <property type="match status" value="1"/>
</dbReference>
<organism evidence="9 10">
    <name type="scientific">Deinandra increscens subsp. villosa</name>
    <dbReference type="NCBI Taxonomy" id="3103831"/>
    <lineage>
        <taxon>Eukaryota</taxon>
        <taxon>Viridiplantae</taxon>
        <taxon>Streptophyta</taxon>
        <taxon>Embryophyta</taxon>
        <taxon>Tracheophyta</taxon>
        <taxon>Spermatophyta</taxon>
        <taxon>Magnoliopsida</taxon>
        <taxon>eudicotyledons</taxon>
        <taxon>Gunneridae</taxon>
        <taxon>Pentapetalae</taxon>
        <taxon>asterids</taxon>
        <taxon>campanulids</taxon>
        <taxon>Asterales</taxon>
        <taxon>Asteraceae</taxon>
        <taxon>Asteroideae</taxon>
        <taxon>Heliantheae alliance</taxon>
        <taxon>Madieae</taxon>
        <taxon>Madiinae</taxon>
        <taxon>Deinandra</taxon>
    </lineage>
</organism>
<reference evidence="9 10" key="1">
    <citation type="submission" date="2024-04" db="EMBL/GenBank/DDBJ databases">
        <title>The reference genome of an endangered Asteraceae, Deinandra increscens subsp. villosa, native to the Central Coast of California.</title>
        <authorList>
            <person name="Guilliams M."/>
            <person name="Hasenstab-Lehman K."/>
            <person name="Meyer R."/>
            <person name="Mcevoy S."/>
        </authorList>
    </citation>
    <scope>NUCLEOTIDE SEQUENCE [LARGE SCALE GENOMIC DNA]</scope>
    <source>
        <tissue evidence="9">Leaf</tissue>
    </source>
</reference>
<keyword evidence="5" id="KW-0862">Zinc</keyword>
<evidence type="ECO:0000259" key="8">
    <source>
        <dbReference type="PROSITE" id="PS51795"/>
    </source>
</evidence>
<dbReference type="PROSITE" id="PS51795">
    <property type="entry name" value="ZF_FLZ"/>
    <property type="match status" value="1"/>
</dbReference>
<comment type="caution">
    <text evidence="9">The sequence shown here is derived from an EMBL/GenBank/DDBJ whole genome shotgun (WGS) entry which is preliminary data.</text>
</comment>
<proteinExistence type="inferred from homology"/>
<keyword evidence="4" id="KW-0479">Metal-binding</keyword>
<evidence type="ECO:0000313" key="9">
    <source>
        <dbReference type="EMBL" id="KAK9078306.1"/>
    </source>
</evidence>
<evidence type="ECO:0000256" key="2">
    <source>
        <dbReference type="ARBA" id="ARBA00009374"/>
    </source>
</evidence>
<feature type="domain" description="FLZ-type" evidence="8">
    <location>
        <begin position="36"/>
        <end position="79"/>
    </location>
</feature>
<feature type="compositionally biased region" description="Basic and acidic residues" evidence="7">
    <location>
        <begin position="71"/>
        <end position="81"/>
    </location>
</feature>
<gene>
    <name evidence="9" type="ORF">SSX86_002363</name>
</gene>
<name>A0AAP0DP14_9ASTR</name>
<dbReference type="GO" id="GO:0008270">
    <property type="term" value="F:zinc ion binding"/>
    <property type="evidence" value="ECO:0007669"/>
    <property type="project" value="UniProtKB-KW"/>
</dbReference>
<evidence type="ECO:0000256" key="5">
    <source>
        <dbReference type="ARBA" id="ARBA00022771"/>
    </source>
</evidence>
<evidence type="ECO:0000313" key="10">
    <source>
        <dbReference type="Proteomes" id="UP001408789"/>
    </source>
</evidence>
<comment type="subcellular location">
    <subcellularLocation>
        <location evidence="1">Cytoplasm</location>
    </subcellularLocation>
</comment>
<evidence type="ECO:0000256" key="6">
    <source>
        <dbReference type="PROSITE-ProRule" id="PRU01131"/>
    </source>
</evidence>
<evidence type="ECO:0000256" key="7">
    <source>
        <dbReference type="SAM" id="MobiDB-lite"/>
    </source>
</evidence>
<evidence type="ECO:0000256" key="1">
    <source>
        <dbReference type="ARBA" id="ARBA00004496"/>
    </source>
</evidence>
<evidence type="ECO:0000256" key="3">
    <source>
        <dbReference type="ARBA" id="ARBA00022490"/>
    </source>
</evidence>
<dbReference type="AlphaFoldDB" id="A0AAP0DP14"/>
<feature type="region of interest" description="Disordered" evidence="7">
    <location>
        <begin position="71"/>
        <end position="102"/>
    </location>
</feature>
<keyword evidence="10" id="KW-1185">Reference proteome</keyword>
<comment type="similarity">
    <text evidence="2">Belongs to the FLZ family.</text>
</comment>
<keyword evidence="5" id="KW-0863">Zinc-finger</keyword>
<dbReference type="Pfam" id="PF04570">
    <property type="entry name" value="zf-FLZ"/>
    <property type="match status" value="1"/>
</dbReference>
<evidence type="ECO:0000256" key="4">
    <source>
        <dbReference type="ARBA" id="ARBA00022723"/>
    </source>
</evidence>
<dbReference type="EMBL" id="JBCNJP010000006">
    <property type="protein sequence ID" value="KAK9078306.1"/>
    <property type="molecule type" value="Genomic_DNA"/>
</dbReference>
<dbReference type="PANTHER" id="PTHR33059">
    <property type="entry name" value="FCS-LIKE ZINC FINGER 5"/>
    <property type="match status" value="1"/>
</dbReference>
<dbReference type="GO" id="GO:0005737">
    <property type="term" value="C:cytoplasm"/>
    <property type="evidence" value="ECO:0007669"/>
    <property type="project" value="UniProtKB-SubCell"/>
</dbReference>
<feature type="zinc finger region" description="FLZ-type" evidence="6">
    <location>
        <begin position="36"/>
        <end position="79"/>
    </location>
</feature>